<protein>
    <submittedName>
        <fullName evidence="1">Uncharacterized protein</fullName>
    </submittedName>
</protein>
<dbReference type="AlphaFoldDB" id="A0AA45L571"/>
<accession>A0AA45L571</accession>
<sequence>MERERVVVRERRSGARPPTTSDVAVIAGMADPVLRNVLITHCYHRLSTALAALTGGSPNWCAFAVWASKQVGQTIRQEDPRRALERLLSTPRTRTAVGAVAVALRVAFPRRSLDDAERLVREVVVAAARLDAASEAAARGNLKVFAEIGHEFARFLAKFGAPSDLPDEQRIAAFRAALRPGEPPEGQYYLRQAFTHYLRAMRATDPKARAESLLLANVEVGLHEQTRLQPEITAALDAPSGGAAELERRLLEALLPGNRLVRLLRVALAALLGRRGPLRAATARLADAARAATRRVVTAQLMRMALPDGTALSLGEDLRGGFPAELAHPADPELLALLRVVDPTEDSLVGTGARDWADLADRMHCIADLFRCQAQRSDLLSPPFTDAQVAAAQSGVLPDGRL</sequence>
<name>A0AA45L571_9PSEU</name>
<reference evidence="1" key="1">
    <citation type="submission" date="2021-04" db="EMBL/GenBank/DDBJ databases">
        <title>Genomic sequence of Actinosynnema pretiosum subsp. pretiosum ATCC 31280 (C-14919).</title>
        <authorList>
            <person name="Bai L."/>
            <person name="Wang X."/>
            <person name="Xiao Y."/>
        </authorList>
    </citation>
    <scope>NUCLEOTIDE SEQUENCE</scope>
    <source>
        <strain evidence="1">ATCC 31280</strain>
    </source>
</reference>
<dbReference type="EMBL" id="CP073249">
    <property type="protein sequence ID" value="QUF03689.1"/>
    <property type="molecule type" value="Genomic_DNA"/>
</dbReference>
<evidence type="ECO:0000313" key="2">
    <source>
        <dbReference type="Proteomes" id="UP000677152"/>
    </source>
</evidence>
<organism evidence="1 2">
    <name type="scientific">Actinosynnema pretiosum subsp. pretiosum</name>
    <dbReference type="NCBI Taxonomy" id="103721"/>
    <lineage>
        <taxon>Bacteria</taxon>
        <taxon>Bacillati</taxon>
        <taxon>Actinomycetota</taxon>
        <taxon>Actinomycetes</taxon>
        <taxon>Pseudonocardiales</taxon>
        <taxon>Pseudonocardiaceae</taxon>
        <taxon>Actinosynnema</taxon>
    </lineage>
</organism>
<gene>
    <name evidence="1" type="ORF">KCV87_30655</name>
</gene>
<proteinExistence type="predicted"/>
<evidence type="ECO:0000313" key="1">
    <source>
        <dbReference type="EMBL" id="QUF03689.1"/>
    </source>
</evidence>
<dbReference type="Proteomes" id="UP000677152">
    <property type="component" value="Chromosome"/>
</dbReference>